<keyword evidence="6" id="KW-0503">Monooxygenase</keyword>
<feature type="binding site" description="axial binding residue" evidence="5">
    <location>
        <position position="456"/>
    </location>
    <ligand>
        <name>heme</name>
        <dbReference type="ChEBI" id="CHEBI:30413"/>
    </ligand>
    <ligandPart>
        <name>Fe</name>
        <dbReference type="ChEBI" id="CHEBI:18248"/>
    </ligandPart>
</feature>
<gene>
    <name evidence="9" type="ORF">CB0940_02067</name>
    <name evidence="10" type="ORF">RHO25_002145</name>
</gene>
<dbReference type="Gene3D" id="1.10.630.10">
    <property type="entry name" value="Cytochrome P450"/>
    <property type="match status" value="1"/>
</dbReference>
<evidence type="ECO:0000313" key="10">
    <source>
        <dbReference type="EMBL" id="WPA97535.1"/>
    </source>
</evidence>
<dbReference type="PANTHER" id="PTHR24305:SF166">
    <property type="entry name" value="CYTOCHROME P450 12A4, MITOCHONDRIAL-RELATED"/>
    <property type="match status" value="1"/>
</dbReference>
<feature type="region of interest" description="Disordered" evidence="7">
    <location>
        <begin position="97"/>
        <end position="121"/>
    </location>
</feature>
<keyword evidence="12" id="KW-1185">Reference proteome</keyword>
<feature type="transmembrane region" description="Helical" evidence="8">
    <location>
        <begin position="12"/>
        <end position="30"/>
    </location>
</feature>
<evidence type="ECO:0000313" key="11">
    <source>
        <dbReference type="Proteomes" id="UP000230605"/>
    </source>
</evidence>
<dbReference type="SUPFAM" id="SSF48264">
    <property type="entry name" value="Cytochrome P450"/>
    <property type="match status" value="1"/>
</dbReference>
<dbReference type="PROSITE" id="PS00086">
    <property type="entry name" value="CYTOCHROME_P450"/>
    <property type="match status" value="1"/>
</dbReference>
<evidence type="ECO:0000313" key="9">
    <source>
        <dbReference type="EMBL" id="PIB00421.1"/>
    </source>
</evidence>
<evidence type="ECO:0000256" key="8">
    <source>
        <dbReference type="SAM" id="Phobius"/>
    </source>
</evidence>
<dbReference type="PRINTS" id="PR00385">
    <property type="entry name" value="P450"/>
</dbReference>
<reference evidence="9 11" key="1">
    <citation type="submission" date="2015-10" db="EMBL/GenBank/DDBJ databases">
        <title>The cercosporin biosynthetic gene cluster was horizontally transferred to several fungal lineages and shown to be expanded in Cercospora beticola based on microsynteny with recipient genomes.</title>
        <authorList>
            <person name="De Jonge R."/>
            <person name="Ebert M.K."/>
            <person name="Suttle J.C."/>
            <person name="Jurick Ii W.M."/>
            <person name="Secor G.A."/>
            <person name="Thomma B.P."/>
            <person name="Van De Peer Y."/>
            <person name="Bolton M.D."/>
        </authorList>
    </citation>
    <scope>NUCLEOTIDE SEQUENCE [LARGE SCALE GENOMIC DNA]</scope>
    <source>
        <strain evidence="9 11">09-40</strain>
    </source>
</reference>
<dbReference type="InterPro" id="IPR017972">
    <property type="entry name" value="Cyt_P450_CS"/>
</dbReference>
<dbReference type="Proteomes" id="UP001302367">
    <property type="component" value="Chromosome 1"/>
</dbReference>
<dbReference type="InterPro" id="IPR036396">
    <property type="entry name" value="Cyt_P450_sf"/>
</dbReference>
<keyword evidence="8" id="KW-0812">Transmembrane</keyword>
<dbReference type="InterPro" id="IPR050121">
    <property type="entry name" value="Cytochrome_P450_monoxygenase"/>
</dbReference>
<dbReference type="GO" id="GO:0005506">
    <property type="term" value="F:iron ion binding"/>
    <property type="evidence" value="ECO:0007669"/>
    <property type="project" value="InterPro"/>
</dbReference>
<dbReference type="Pfam" id="PF00067">
    <property type="entry name" value="p450"/>
    <property type="match status" value="1"/>
</dbReference>
<comment type="cofactor">
    <cofactor evidence="1 5">
        <name>heme</name>
        <dbReference type="ChEBI" id="CHEBI:30413"/>
    </cofactor>
</comment>
<keyword evidence="4 5" id="KW-0408">Iron</keyword>
<dbReference type="PANTHER" id="PTHR24305">
    <property type="entry name" value="CYTOCHROME P450"/>
    <property type="match status" value="1"/>
</dbReference>
<name>A0A2G5I6K2_CERBT</name>
<keyword evidence="8" id="KW-1133">Transmembrane helix</keyword>
<evidence type="ECO:0000256" key="1">
    <source>
        <dbReference type="ARBA" id="ARBA00001971"/>
    </source>
</evidence>
<dbReference type="Proteomes" id="UP000230605">
    <property type="component" value="Chromosome 1"/>
</dbReference>
<dbReference type="OrthoDB" id="1470350at2759"/>
<keyword evidence="8" id="KW-0472">Membrane</keyword>
<feature type="compositionally biased region" description="Polar residues" evidence="7">
    <location>
        <begin position="110"/>
        <end position="121"/>
    </location>
</feature>
<evidence type="ECO:0000256" key="2">
    <source>
        <dbReference type="ARBA" id="ARBA00010617"/>
    </source>
</evidence>
<reference evidence="10 12" key="2">
    <citation type="submission" date="2023-09" db="EMBL/GenBank/DDBJ databases">
        <title>Complete-Gapless Cercospora beticola genome.</title>
        <authorList>
            <person name="Wyatt N.A."/>
            <person name="Spanner R.E."/>
            <person name="Bolton M.D."/>
        </authorList>
    </citation>
    <scope>NUCLEOTIDE SEQUENCE [LARGE SCALE GENOMIC DNA]</scope>
    <source>
        <strain evidence="10">Cb09-40</strain>
    </source>
</reference>
<keyword evidence="3 5" id="KW-0479">Metal-binding</keyword>
<sequence length="503" mass="55001">MTNVPALDPATVLAVAIIALSLLLISSYLTTNDWTQSIPQAPQAPIWRRFFIEPDHDQRKAWADSVPNSGLILYRGMFNKPKILLTTPAAIQEVYQRGAANSRRRPPEATETSPTDVYTPTDQESVSALLGQTQELVNLLHKAAATDSRVEISELINRTTLDIVGQAGFGLDFDCLANPDNDLWKEYAAVFRGEGNGARAGLAWTMLAHLLPGKIVEKFPTKRNEQTAKAVEVVRRRIGGVIAKKKAEILASAEVGRKDSIVDRDEGEEASNLSKAAIGEGHNDIISACISEGGITDFEMLVNQALGILGAGHETIAQTICLAIFELSKDKTLQTRVRAEIKEHIQSKEDSSSLAATHLDLITSIPLLTAICNETLRLHPIIPALAREPTPSVNLLGHQISQGTVLIIVQKVFNHNPSLWSQDPSQFLPTRWISDPTGGAKERLAFMTFGEGPTMCIGEKMARAEMAIVLAGLIREFEMEYVGQGRDGQRQKLEFDWGGCVDD</sequence>
<dbReference type="GO" id="GO:0020037">
    <property type="term" value="F:heme binding"/>
    <property type="evidence" value="ECO:0007669"/>
    <property type="project" value="InterPro"/>
</dbReference>
<evidence type="ECO:0000313" key="12">
    <source>
        <dbReference type="Proteomes" id="UP001302367"/>
    </source>
</evidence>
<dbReference type="GO" id="GO:0016705">
    <property type="term" value="F:oxidoreductase activity, acting on paired donors, with incorporation or reduction of molecular oxygen"/>
    <property type="evidence" value="ECO:0007669"/>
    <property type="project" value="InterPro"/>
</dbReference>
<evidence type="ECO:0000256" key="3">
    <source>
        <dbReference type="ARBA" id="ARBA00022723"/>
    </source>
</evidence>
<comment type="similarity">
    <text evidence="2 6">Belongs to the cytochrome P450 family.</text>
</comment>
<dbReference type="InterPro" id="IPR001128">
    <property type="entry name" value="Cyt_P450"/>
</dbReference>
<evidence type="ECO:0000256" key="5">
    <source>
        <dbReference type="PIRSR" id="PIRSR602401-1"/>
    </source>
</evidence>
<evidence type="ECO:0000256" key="4">
    <source>
        <dbReference type="ARBA" id="ARBA00023004"/>
    </source>
</evidence>
<keyword evidence="6" id="KW-0560">Oxidoreductase</keyword>
<dbReference type="PRINTS" id="PR00463">
    <property type="entry name" value="EP450I"/>
</dbReference>
<organism evidence="9 11">
    <name type="scientific">Cercospora beticola</name>
    <name type="common">Sugarbeet leaf spot fungus</name>
    <dbReference type="NCBI Taxonomy" id="122368"/>
    <lineage>
        <taxon>Eukaryota</taxon>
        <taxon>Fungi</taxon>
        <taxon>Dikarya</taxon>
        <taxon>Ascomycota</taxon>
        <taxon>Pezizomycotina</taxon>
        <taxon>Dothideomycetes</taxon>
        <taxon>Dothideomycetidae</taxon>
        <taxon>Mycosphaerellales</taxon>
        <taxon>Mycosphaerellaceae</taxon>
        <taxon>Cercospora</taxon>
    </lineage>
</organism>
<dbReference type="AlphaFoldDB" id="A0A2G5I6K2"/>
<dbReference type="InterPro" id="IPR002401">
    <property type="entry name" value="Cyt_P450_E_grp-I"/>
</dbReference>
<evidence type="ECO:0000256" key="7">
    <source>
        <dbReference type="SAM" id="MobiDB-lite"/>
    </source>
</evidence>
<evidence type="ECO:0000256" key="6">
    <source>
        <dbReference type="RuleBase" id="RU000461"/>
    </source>
</evidence>
<dbReference type="GO" id="GO:0004497">
    <property type="term" value="F:monooxygenase activity"/>
    <property type="evidence" value="ECO:0007669"/>
    <property type="project" value="UniProtKB-KW"/>
</dbReference>
<dbReference type="EMBL" id="CP134184">
    <property type="protein sequence ID" value="WPA97535.1"/>
    <property type="molecule type" value="Genomic_DNA"/>
</dbReference>
<protein>
    <submittedName>
        <fullName evidence="9">Putative cytochrome P450 6a13</fullName>
    </submittedName>
</protein>
<dbReference type="EMBL" id="LKMD01000100">
    <property type="protein sequence ID" value="PIB00421.1"/>
    <property type="molecule type" value="Genomic_DNA"/>
</dbReference>
<proteinExistence type="inferred from homology"/>
<keyword evidence="5 6" id="KW-0349">Heme</keyword>
<accession>A0A2G5I6K2</accession>